<dbReference type="Gene3D" id="3.40.50.300">
    <property type="entry name" value="P-loop containing nucleotide triphosphate hydrolases"/>
    <property type="match status" value="1"/>
</dbReference>
<accession>A0A4Z2BLK4</accession>
<proteinExistence type="predicted"/>
<dbReference type="InterPro" id="IPR027417">
    <property type="entry name" value="P-loop_NTPase"/>
</dbReference>
<dbReference type="AlphaFoldDB" id="A0A4Z2BLK4"/>
<gene>
    <name evidence="1" type="ORF">fugu_019458</name>
</gene>
<dbReference type="GO" id="GO:0004386">
    <property type="term" value="F:helicase activity"/>
    <property type="evidence" value="ECO:0007669"/>
    <property type="project" value="TreeGrafter"/>
</dbReference>
<evidence type="ECO:0000313" key="2">
    <source>
        <dbReference type="Proteomes" id="UP000516260"/>
    </source>
</evidence>
<dbReference type="PANTHER" id="PTHR18934">
    <property type="entry name" value="ATP-DEPENDENT RNA HELICASE"/>
    <property type="match status" value="1"/>
</dbReference>
<keyword evidence="2" id="KW-1185">Reference proteome</keyword>
<sequence>MQTLDQKKALKTPPSGVRKIILSTNIAETSITISDVVFVIDSGKVKEELCLQTKLLAPASCQVAEFLAKAPQPPPAHAIKNALQILKVAFVQSAAMLLFRKLNLNKLSMYCV</sequence>
<dbReference type="Proteomes" id="UP000516260">
    <property type="component" value="Chromosome 21"/>
</dbReference>
<protein>
    <submittedName>
        <fullName evidence="1">Uncharacterized protein</fullName>
    </submittedName>
</protein>
<dbReference type="EMBL" id="SWLE01000014">
    <property type="protein sequence ID" value="TNM92446.1"/>
    <property type="molecule type" value="Genomic_DNA"/>
</dbReference>
<dbReference type="SUPFAM" id="SSF52540">
    <property type="entry name" value="P-loop containing nucleoside triphosphate hydrolases"/>
    <property type="match status" value="1"/>
</dbReference>
<comment type="caution">
    <text evidence="1">The sequence shown here is derived from an EMBL/GenBank/DDBJ whole genome shotgun (WGS) entry which is preliminary data.</text>
</comment>
<evidence type="ECO:0000313" key="1">
    <source>
        <dbReference type="EMBL" id="TNM92446.1"/>
    </source>
</evidence>
<dbReference type="GO" id="GO:0003723">
    <property type="term" value="F:RNA binding"/>
    <property type="evidence" value="ECO:0007669"/>
    <property type="project" value="TreeGrafter"/>
</dbReference>
<name>A0A4Z2BLK4_9TELE</name>
<dbReference type="PANTHER" id="PTHR18934:SF213">
    <property type="entry name" value="3'-5' RNA HELICASE YTHDC2"/>
    <property type="match status" value="1"/>
</dbReference>
<organism evidence="1 2">
    <name type="scientific">Takifugu bimaculatus</name>
    <dbReference type="NCBI Taxonomy" id="433685"/>
    <lineage>
        <taxon>Eukaryota</taxon>
        <taxon>Metazoa</taxon>
        <taxon>Chordata</taxon>
        <taxon>Craniata</taxon>
        <taxon>Vertebrata</taxon>
        <taxon>Euteleostomi</taxon>
        <taxon>Actinopterygii</taxon>
        <taxon>Neopterygii</taxon>
        <taxon>Teleostei</taxon>
        <taxon>Neoteleostei</taxon>
        <taxon>Acanthomorphata</taxon>
        <taxon>Eupercaria</taxon>
        <taxon>Tetraodontiformes</taxon>
        <taxon>Tetradontoidea</taxon>
        <taxon>Tetraodontidae</taxon>
        <taxon>Takifugu</taxon>
    </lineage>
</organism>
<reference evidence="1 2" key="1">
    <citation type="submission" date="2019-04" db="EMBL/GenBank/DDBJ databases">
        <title>The sequence and de novo assembly of Takifugu bimaculatus genome using PacBio and Hi-C technologies.</title>
        <authorList>
            <person name="Xu P."/>
            <person name="Liu B."/>
            <person name="Zhou Z."/>
        </authorList>
    </citation>
    <scope>NUCLEOTIDE SEQUENCE [LARGE SCALE GENOMIC DNA]</scope>
    <source>
        <strain evidence="1">TB-2018</strain>
        <tissue evidence="1">Muscle</tissue>
    </source>
</reference>